<gene>
    <name evidence="2" type="ORF">MTE01_29200</name>
</gene>
<evidence type="ECO:0000313" key="3">
    <source>
        <dbReference type="Proteomes" id="UP000319525"/>
    </source>
</evidence>
<protein>
    <submittedName>
        <fullName evidence="2">Uncharacterized protein</fullName>
    </submittedName>
</protein>
<name>A0A4Y3QNX9_MICTE</name>
<dbReference type="AlphaFoldDB" id="A0A4Y3QNX9"/>
<evidence type="ECO:0000313" key="2">
    <source>
        <dbReference type="EMBL" id="GEB46975.1"/>
    </source>
</evidence>
<dbReference type="RefSeq" id="WP_141378192.1">
    <property type="nucleotide sequence ID" value="NZ_JBHMAE010000010.1"/>
</dbReference>
<comment type="caution">
    <text evidence="2">The sequence shown here is derived from an EMBL/GenBank/DDBJ whole genome shotgun (WGS) entry which is preliminary data.</text>
</comment>
<sequence length="70" mass="7637">MHTNMTGGPTDRPRRPHHSHLTQSHRSPVPGCPACALIRLDVMRYPPHVVEALSAAHQLPPVPQPPEASP</sequence>
<dbReference type="EMBL" id="BJML01000011">
    <property type="protein sequence ID" value="GEB46975.1"/>
    <property type="molecule type" value="Genomic_DNA"/>
</dbReference>
<proteinExistence type="predicted"/>
<organism evidence="2 3">
    <name type="scientific">Microbacterium testaceum</name>
    <name type="common">Aureobacterium testaceum</name>
    <name type="synonym">Brevibacterium testaceum</name>
    <dbReference type="NCBI Taxonomy" id="2033"/>
    <lineage>
        <taxon>Bacteria</taxon>
        <taxon>Bacillati</taxon>
        <taxon>Actinomycetota</taxon>
        <taxon>Actinomycetes</taxon>
        <taxon>Micrococcales</taxon>
        <taxon>Microbacteriaceae</taxon>
        <taxon>Microbacterium</taxon>
    </lineage>
</organism>
<accession>A0A4Y3QNX9</accession>
<evidence type="ECO:0000256" key="1">
    <source>
        <dbReference type="SAM" id="MobiDB-lite"/>
    </source>
</evidence>
<reference evidence="2 3" key="1">
    <citation type="submission" date="2019-06" db="EMBL/GenBank/DDBJ databases">
        <title>Whole genome shotgun sequence of Microbacterium testaceum NBRC 12675.</title>
        <authorList>
            <person name="Hosoyama A."/>
            <person name="Uohara A."/>
            <person name="Ohji S."/>
            <person name="Ichikawa N."/>
        </authorList>
    </citation>
    <scope>NUCLEOTIDE SEQUENCE [LARGE SCALE GENOMIC DNA]</scope>
    <source>
        <strain evidence="2 3">NBRC 12675</strain>
    </source>
</reference>
<feature type="region of interest" description="Disordered" evidence="1">
    <location>
        <begin position="1"/>
        <end position="32"/>
    </location>
</feature>
<dbReference type="Proteomes" id="UP000319525">
    <property type="component" value="Unassembled WGS sequence"/>
</dbReference>